<feature type="non-terminal residue" evidence="2">
    <location>
        <position position="74"/>
    </location>
</feature>
<name>A0A5N6WP54_9EURO</name>
<organism evidence="2 3">
    <name type="scientific">Aspergillus sergii</name>
    <dbReference type="NCBI Taxonomy" id="1034303"/>
    <lineage>
        <taxon>Eukaryota</taxon>
        <taxon>Fungi</taxon>
        <taxon>Dikarya</taxon>
        <taxon>Ascomycota</taxon>
        <taxon>Pezizomycotina</taxon>
        <taxon>Eurotiomycetes</taxon>
        <taxon>Eurotiomycetidae</taxon>
        <taxon>Eurotiales</taxon>
        <taxon>Aspergillaceae</taxon>
        <taxon>Aspergillus</taxon>
        <taxon>Aspergillus subgen. Circumdati</taxon>
    </lineage>
</organism>
<feature type="transmembrane region" description="Helical" evidence="1">
    <location>
        <begin position="45"/>
        <end position="66"/>
    </location>
</feature>
<keyword evidence="1" id="KW-1133">Transmembrane helix</keyword>
<protein>
    <submittedName>
        <fullName evidence="2">Uncharacterized protein</fullName>
    </submittedName>
</protein>
<evidence type="ECO:0000313" key="2">
    <source>
        <dbReference type="EMBL" id="KAE8322368.1"/>
    </source>
</evidence>
<sequence>MPINSAIIHHGVYTIQYLRDYRTFVGCVHALWGYPSSDLSSSSFISFYSILFLFLSFAILSSRLYLIQEYFLFF</sequence>
<dbReference type="EMBL" id="ML741847">
    <property type="protein sequence ID" value="KAE8322368.1"/>
    <property type="molecule type" value="Genomic_DNA"/>
</dbReference>
<accession>A0A5N6WP54</accession>
<keyword evidence="1" id="KW-0812">Transmembrane</keyword>
<proteinExistence type="predicted"/>
<reference evidence="3" key="1">
    <citation type="submission" date="2019-04" db="EMBL/GenBank/DDBJ databases">
        <title>Friends and foes A comparative genomics studyof 23 Aspergillus species from section Flavi.</title>
        <authorList>
            <consortium name="DOE Joint Genome Institute"/>
            <person name="Kjaerbolling I."/>
            <person name="Vesth T."/>
            <person name="Frisvad J.C."/>
            <person name="Nybo J.L."/>
            <person name="Theobald S."/>
            <person name="Kildgaard S."/>
            <person name="Isbrandt T."/>
            <person name="Kuo A."/>
            <person name="Sato A."/>
            <person name="Lyhne E.K."/>
            <person name="Kogle M.E."/>
            <person name="Wiebenga A."/>
            <person name="Kun R.S."/>
            <person name="Lubbers R.J."/>
            <person name="Makela M.R."/>
            <person name="Barry K."/>
            <person name="Chovatia M."/>
            <person name="Clum A."/>
            <person name="Daum C."/>
            <person name="Haridas S."/>
            <person name="He G."/>
            <person name="LaButti K."/>
            <person name="Lipzen A."/>
            <person name="Mondo S."/>
            <person name="Riley R."/>
            <person name="Salamov A."/>
            <person name="Simmons B.A."/>
            <person name="Magnuson J.K."/>
            <person name="Henrissat B."/>
            <person name="Mortensen U.H."/>
            <person name="Larsen T.O."/>
            <person name="Devries R.P."/>
            <person name="Grigoriev I.V."/>
            <person name="Machida M."/>
            <person name="Baker S.E."/>
            <person name="Andersen M.R."/>
        </authorList>
    </citation>
    <scope>NUCLEOTIDE SEQUENCE [LARGE SCALE GENOMIC DNA]</scope>
    <source>
        <strain evidence="3">CBS 130017</strain>
    </source>
</reference>
<evidence type="ECO:0000313" key="3">
    <source>
        <dbReference type="Proteomes" id="UP000325945"/>
    </source>
</evidence>
<keyword evidence="3" id="KW-1185">Reference proteome</keyword>
<gene>
    <name evidence="2" type="ORF">BDV39DRAFT_184007</name>
</gene>
<dbReference type="AlphaFoldDB" id="A0A5N6WP54"/>
<evidence type="ECO:0000256" key="1">
    <source>
        <dbReference type="SAM" id="Phobius"/>
    </source>
</evidence>
<keyword evidence="1" id="KW-0472">Membrane</keyword>
<dbReference type="Proteomes" id="UP000325945">
    <property type="component" value="Unassembled WGS sequence"/>
</dbReference>